<feature type="compositionally biased region" description="Polar residues" evidence="1">
    <location>
        <begin position="143"/>
        <end position="156"/>
    </location>
</feature>
<dbReference type="Proteomes" id="UP000800094">
    <property type="component" value="Unassembled WGS sequence"/>
</dbReference>
<organism evidence="2 3">
    <name type="scientific">Trematosphaeria pertusa</name>
    <dbReference type="NCBI Taxonomy" id="390896"/>
    <lineage>
        <taxon>Eukaryota</taxon>
        <taxon>Fungi</taxon>
        <taxon>Dikarya</taxon>
        <taxon>Ascomycota</taxon>
        <taxon>Pezizomycotina</taxon>
        <taxon>Dothideomycetes</taxon>
        <taxon>Pleosporomycetidae</taxon>
        <taxon>Pleosporales</taxon>
        <taxon>Massarineae</taxon>
        <taxon>Trematosphaeriaceae</taxon>
        <taxon>Trematosphaeria</taxon>
    </lineage>
</organism>
<gene>
    <name evidence="2" type="ORF">BU26DRAFT_561604</name>
</gene>
<accession>A0A6A6INI0</accession>
<feature type="compositionally biased region" description="Basic and acidic residues" evidence="1">
    <location>
        <begin position="78"/>
        <end position="100"/>
    </location>
</feature>
<feature type="region of interest" description="Disordered" evidence="1">
    <location>
        <begin position="78"/>
        <end position="209"/>
    </location>
</feature>
<evidence type="ECO:0000256" key="1">
    <source>
        <dbReference type="SAM" id="MobiDB-lite"/>
    </source>
</evidence>
<dbReference type="RefSeq" id="XP_033686803.1">
    <property type="nucleotide sequence ID" value="XM_033832935.1"/>
</dbReference>
<dbReference type="OrthoDB" id="4590707at2759"/>
<feature type="compositionally biased region" description="Basic and acidic residues" evidence="1">
    <location>
        <begin position="107"/>
        <end position="142"/>
    </location>
</feature>
<dbReference type="EMBL" id="ML987192">
    <property type="protein sequence ID" value="KAF2251799.1"/>
    <property type="molecule type" value="Genomic_DNA"/>
</dbReference>
<dbReference type="GeneID" id="54586265"/>
<reference evidence="2" key="1">
    <citation type="journal article" date="2020" name="Stud. Mycol.">
        <title>101 Dothideomycetes genomes: a test case for predicting lifestyles and emergence of pathogens.</title>
        <authorList>
            <person name="Haridas S."/>
            <person name="Albert R."/>
            <person name="Binder M."/>
            <person name="Bloem J."/>
            <person name="Labutti K."/>
            <person name="Salamov A."/>
            <person name="Andreopoulos B."/>
            <person name="Baker S."/>
            <person name="Barry K."/>
            <person name="Bills G."/>
            <person name="Bluhm B."/>
            <person name="Cannon C."/>
            <person name="Castanera R."/>
            <person name="Culley D."/>
            <person name="Daum C."/>
            <person name="Ezra D."/>
            <person name="Gonzalez J."/>
            <person name="Henrissat B."/>
            <person name="Kuo A."/>
            <person name="Liang C."/>
            <person name="Lipzen A."/>
            <person name="Lutzoni F."/>
            <person name="Magnuson J."/>
            <person name="Mondo S."/>
            <person name="Nolan M."/>
            <person name="Ohm R."/>
            <person name="Pangilinan J."/>
            <person name="Park H.-J."/>
            <person name="Ramirez L."/>
            <person name="Alfaro M."/>
            <person name="Sun H."/>
            <person name="Tritt A."/>
            <person name="Yoshinaga Y."/>
            <person name="Zwiers L.-H."/>
            <person name="Turgeon B."/>
            <person name="Goodwin S."/>
            <person name="Spatafora J."/>
            <person name="Crous P."/>
            <person name="Grigoriev I."/>
        </authorList>
    </citation>
    <scope>NUCLEOTIDE SEQUENCE</scope>
    <source>
        <strain evidence="2">CBS 122368</strain>
    </source>
</reference>
<evidence type="ECO:0008006" key="4">
    <source>
        <dbReference type="Google" id="ProtNLM"/>
    </source>
</evidence>
<feature type="compositionally biased region" description="Basic and acidic residues" evidence="1">
    <location>
        <begin position="192"/>
        <end position="209"/>
    </location>
</feature>
<evidence type="ECO:0000313" key="2">
    <source>
        <dbReference type="EMBL" id="KAF2251799.1"/>
    </source>
</evidence>
<protein>
    <recommendedName>
        <fullName evidence="4">Cylicin I</fullName>
    </recommendedName>
</protein>
<feature type="compositionally biased region" description="Basic and acidic residues" evidence="1">
    <location>
        <begin position="157"/>
        <end position="176"/>
    </location>
</feature>
<dbReference type="AlphaFoldDB" id="A0A6A6INI0"/>
<name>A0A6A6INI0_9PLEO</name>
<proteinExistence type="predicted"/>
<keyword evidence="3" id="KW-1185">Reference proteome</keyword>
<evidence type="ECO:0000313" key="3">
    <source>
        <dbReference type="Proteomes" id="UP000800094"/>
    </source>
</evidence>
<sequence>MSFIRSAALRASAIARPAKKSFRAAELQPWQRTLQRRTYASAGSHGDAKKSDLPWIVSAVAATGVGLYFVINQDLGGHGDAEHHAEHSEKHAEPEEKEAAPAEEEPKEASKSENKGEEKSEGNAEAPPDKSDEPNPRKEPKSQNETSGKQEGMSNTDTKHTSEISKQDEKSKKGEGVAESAKLKGTVSTERPGAENKEERGKAQQDKSQ</sequence>